<dbReference type="SMART" id="SM01114">
    <property type="entry name" value="CXC"/>
    <property type="match status" value="2"/>
</dbReference>
<dbReference type="InterPro" id="IPR033467">
    <property type="entry name" value="Tesmin/TSO1-like_CXC"/>
</dbReference>
<protein>
    <submittedName>
        <fullName evidence="7">Lin-54-like protein</fullName>
    </submittedName>
</protein>
<feature type="compositionally biased region" description="Pro residues" evidence="4">
    <location>
        <begin position="657"/>
        <end position="666"/>
    </location>
</feature>
<accession>A0A423TSI3</accession>
<feature type="region of interest" description="Disordered" evidence="4">
    <location>
        <begin position="646"/>
        <end position="666"/>
    </location>
</feature>
<dbReference type="InterPro" id="IPR028307">
    <property type="entry name" value="Lin-54_fam"/>
</dbReference>
<feature type="chain" id="PRO_5019488455" evidence="5">
    <location>
        <begin position="20"/>
        <end position="901"/>
    </location>
</feature>
<dbReference type="PROSITE" id="PS51634">
    <property type="entry name" value="CRC"/>
    <property type="match status" value="1"/>
</dbReference>
<evidence type="ECO:0000256" key="4">
    <source>
        <dbReference type="SAM" id="MobiDB-lite"/>
    </source>
</evidence>
<dbReference type="GO" id="GO:0006355">
    <property type="term" value="P:regulation of DNA-templated transcription"/>
    <property type="evidence" value="ECO:0007669"/>
    <property type="project" value="TreeGrafter"/>
</dbReference>
<comment type="subcellular location">
    <subcellularLocation>
        <location evidence="1">Nucleus</location>
    </subcellularLocation>
</comment>
<evidence type="ECO:0000313" key="8">
    <source>
        <dbReference type="Proteomes" id="UP000283509"/>
    </source>
</evidence>
<evidence type="ECO:0000259" key="6">
    <source>
        <dbReference type="PROSITE" id="PS51634"/>
    </source>
</evidence>
<comment type="caution">
    <text evidence="7">The sequence shown here is derived from an EMBL/GenBank/DDBJ whole genome shotgun (WGS) entry which is preliminary data.</text>
</comment>
<feature type="signal peptide" evidence="5">
    <location>
        <begin position="1"/>
        <end position="19"/>
    </location>
</feature>
<keyword evidence="8" id="KW-1185">Reference proteome</keyword>
<dbReference type="Proteomes" id="UP000283509">
    <property type="component" value="Unassembled WGS sequence"/>
</dbReference>
<dbReference type="EMBL" id="QCYY01001251">
    <property type="protein sequence ID" value="ROT79392.1"/>
    <property type="molecule type" value="Genomic_DNA"/>
</dbReference>
<evidence type="ECO:0000256" key="1">
    <source>
        <dbReference type="ARBA" id="ARBA00004123"/>
    </source>
</evidence>
<keyword evidence="3" id="KW-0539">Nucleus</keyword>
<dbReference type="PANTHER" id="PTHR12446">
    <property type="entry name" value="TESMIN/TSO1-RELATED"/>
    <property type="match status" value="1"/>
</dbReference>
<dbReference type="InterPro" id="IPR005172">
    <property type="entry name" value="CRC"/>
</dbReference>
<organism evidence="7 8">
    <name type="scientific">Penaeus vannamei</name>
    <name type="common">Whiteleg shrimp</name>
    <name type="synonym">Litopenaeus vannamei</name>
    <dbReference type="NCBI Taxonomy" id="6689"/>
    <lineage>
        <taxon>Eukaryota</taxon>
        <taxon>Metazoa</taxon>
        <taxon>Ecdysozoa</taxon>
        <taxon>Arthropoda</taxon>
        <taxon>Crustacea</taxon>
        <taxon>Multicrustacea</taxon>
        <taxon>Malacostraca</taxon>
        <taxon>Eumalacostraca</taxon>
        <taxon>Eucarida</taxon>
        <taxon>Decapoda</taxon>
        <taxon>Dendrobranchiata</taxon>
        <taxon>Penaeoidea</taxon>
        <taxon>Penaeidae</taxon>
        <taxon>Penaeus</taxon>
    </lineage>
</organism>
<dbReference type="OrthoDB" id="6283463at2759"/>
<feature type="domain" description="CRC" evidence="6">
    <location>
        <begin position="677"/>
        <end position="789"/>
    </location>
</feature>
<gene>
    <name evidence="7" type="ORF">C7M84_001875</name>
</gene>
<evidence type="ECO:0000256" key="2">
    <source>
        <dbReference type="ARBA" id="ARBA00007267"/>
    </source>
</evidence>
<proteinExistence type="inferred from homology"/>
<dbReference type="PANTHER" id="PTHR12446:SF34">
    <property type="entry name" value="PROTEIN LIN-54 HOMOLOG"/>
    <property type="match status" value="1"/>
</dbReference>
<keyword evidence="5" id="KW-0732">Signal</keyword>
<sequence length="901" mass="94388">MVLAHPNLTLLVGVRGAFASGSKGAVWAARRGAGAEPQTWQRRALRSQRAARDRNGGRVSLNALGMPHNNPDKDVGEGGNTVFIDASALGELSSQLTQQDLETLVGFNIQPADLEALHEATEAHVVDTSGVLISDGVAVGNIVEVAGGGVDDPQQLDAHTHHQAHHQPMEVDALSEHTQVIGDMDMLQQGGELITMTGEELSAGGESGTAALLASASTGGDTTTHQIVTETPQVIKSSLGQFVVLQQNQNSLSLGSMNNRIITSGGQVVTTMSGLGNSNSNKPVVVNAAQLGGALRQQIVVTQPATVPQQVRAVQVKQPQQTQSHNSGTVTKVIITSQAGGSLGSLGGQQVRLVTSQSGTGGSTQMVPSPTKFTLQQAQQMGLISPSKTVSQSPNKIVVQRVNMGSSSPLKSPSKLVIPVSMAMKSPTKIAPAPPSGQQQQIITHQISSGGAVRNILSSPQKIVIKSNVPQPGQGSVSTVRAGQIVTSGGQQVIKIPASQVQQLTAQPQNVQMFSNRMNYVRLVSPGVGGGGSGGGGGGATLIRPTPPTNKPIAPAASQPIKIKAMPIAPSQQPSKQRVIIPVSGSVPTASVGGSVPIRPQTASLTLPASALPPGVLSNTQPGSVVMIPAHYMSQLQSNTTNSATVQMSSQPAPGTIIPPPKPQPPRTVIDANGIRPRKPCNCTKSQCLKLYCDCFANGEFCNNCNCANCFNNLAHEEDRQKAIKACLDRNPQAFRPKIGKGGSDNERRHNKGCNCKRSGCLKNYCECYEAKIPCSNICKCVGCKNVDVNPGVERKGLMQLAECAEARVNQQNAVKSKLPSFSHHSPTKMLFPTSSKSGYCRMNQEVVEATCQCLLAQADKAESASVSTAQLEQTVISEFSRCLMQIIGSYTSRSRGLGDT</sequence>
<evidence type="ECO:0000256" key="5">
    <source>
        <dbReference type="SAM" id="SignalP"/>
    </source>
</evidence>
<dbReference type="STRING" id="6689.A0A423TSI3"/>
<reference evidence="7 8" key="1">
    <citation type="submission" date="2018-04" db="EMBL/GenBank/DDBJ databases">
        <authorList>
            <person name="Zhang X."/>
            <person name="Yuan J."/>
            <person name="Li F."/>
            <person name="Xiang J."/>
        </authorList>
    </citation>
    <scope>NUCLEOTIDE SEQUENCE [LARGE SCALE GENOMIC DNA]</scope>
    <source>
        <tissue evidence="7">Muscle</tissue>
    </source>
</reference>
<dbReference type="AlphaFoldDB" id="A0A423TSI3"/>
<comment type="similarity">
    <text evidence="2">Belongs to the lin-54 family.</text>
</comment>
<evidence type="ECO:0000313" key="7">
    <source>
        <dbReference type="EMBL" id="ROT79392.1"/>
    </source>
</evidence>
<evidence type="ECO:0000256" key="3">
    <source>
        <dbReference type="ARBA" id="ARBA00023242"/>
    </source>
</evidence>
<dbReference type="GO" id="GO:0005634">
    <property type="term" value="C:nucleus"/>
    <property type="evidence" value="ECO:0007669"/>
    <property type="project" value="UniProtKB-SubCell"/>
</dbReference>
<feature type="region of interest" description="Disordered" evidence="4">
    <location>
        <begin position="37"/>
        <end position="76"/>
    </location>
</feature>
<dbReference type="Pfam" id="PF03638">
    <property type="entry name" value="TCR"/>
    <property type="match status" value="2"/>
</dbReference>
<reference evidence="7 8" key="2">
    <citation type="submission" date="2019-01" db="EMBL/GenBank/DDBJ databases">
        <title>The decoding of complex shrimp genome reveals the adaptation for benthos swimmer, frequently molting mechanism and breeding impact on genome.</title>
        <authorList>
            <person name="Sun Y."/>
            <person name="Gao Y."/>
            <person name="Yu Y."/>
        </authorList>
    </citation>
    <scope>NUCLEOTIDE SEQUENCE [LARGE SCALE GENOMIC DNA]</scope>
    <source>
        <tissue evidence="7">Muscle</tissue>
    </source>
</reference>
<name>A0A423TSI3_PENVA</name>